<protein>
    <submittedName>
        <fullName evidence="2">Uncharacterized protein</fullName>
    </submittedName>
</protein>
<sequence>MSQDLSELPPAYTSYTSINSSSNATGQPPAYSNPQNDSVSSTPSSSQCLPTSFTVGSKLTLQLVSVAEIQGHLTLLNAFAEFKAIVDSLLGEHASEHVSVSSLMPEDKEKCWAWFVGLAVERFERWCKALEDSDAEVDEDTFLSKVLPPVDVLMVWHSYLLNPAWYLEDTKRVHVLGSLPS</sequence>
<gene>
    <name evidence="2" type="ORF">VKT23_016355</name>
</gene>
<evidence type="ECO:0000256" key="1">
    <source>
        <dbReference type="SAM" id="MobiDB-lite"/>
    </source>
</evidence>
<evidence type="ECO:0000313" key="3">
    <source>
        <dbReference type="Proteomes" id="UP001498398"/>
    </source>
</evidence>
<evidence type="ECO:0000313" key="2">
    <source>
        <dbReference type="EMBL" id="KAK7442079.1"/>
    </source>
</evidence>
<feature type="compositionally biased region" description="Polar residues" evidence="1">
    <location>
        <begin position="30"/>
        <end position="45"/>
    </location>
</feature>
<accession>A0ABR1IVL1</accession>
<comment type="caution">
    <text evidence="2">The sequence shown here is derived from an EMBL/GenBank/DDBJ whole genome shotgun (WGS) entry which is preliminary data.</text>
</comment>
<keyword evidence="3" id="KW-1185">Reference proteome</keyword>
<dbReference type="EMBL" id="JBANRG010000060">
    <property type="protein sequence ID" value="KAK7442079.1"/>
    <property type="molecule type" value="Genomic_DNA"/>
</dbReference>
<proteinExistence type="predicted"/>
<organism evidence="2 3">
    <name type="scientific">Marasmiellus scandens</name>
    <dbReference type="NCBI Taxonomy" id="2682957"/>
    <lineage>
        <taxon>Eukaryota</taxon>
        <taxon>Fungi</taxon>
        <taxon>Dikarya</taxon>
        <taxon>Basidiomycota</taxon>
        <taxon>Agaricomycotina</taxon>
        <taxon>Agaricomycetes</taxon>
        <taxon>Agaricomycetidae</taxon>
        <taxon>Agaricales</taxon>
        <taxon>Marasmiineae</taxon>
        <taxon>Omphalotaceae</taxon>
        <taxon>Marasmiellus</taxon>
    </lineage>
</organism>
<name>A0ABR1IVL1_9AGAR</name>
<reference evidence="2 3" key="1">
    <citation type="submission" date="2024-01" db="EMBL/GenBank/DDBJ databases">
        <title>A draft genome for the cacao thread blight pathogen Marasmiellus scandens.</title>
        <authorList>
            <person name="Baruah I.K."/>
            <person name="Leung J."/>
            <person name="Bukari Y."/>
            <person name="Amoako-Attah I."/>
            <person name="Meinhardt L.W."/>
            <person name="Bailey B.A."/>
            <person name="Cohen S.P."/>
        </authorList>
    </citation>
    <scope>NUCLEOTIDE SEQUENCE [LARGE SCALE GENOMIC DNA]</scope>
    <source>
        <strain evidence="2 3">GH-19</strain>
    </source>
</reference>
<feature type="region of interest" description="Disordered" evidence="1">
    <location>
        <begin position="1"/>
        <end position="45"/>
    </location>
</feature>
<dbReference type="Proteomes" id="UP001498398">
    <property type="component" value="Unassembled WGS sequence"/>
</dbReference>
<feature type="compositionally biased region" description="Low complexity" evidence="1">
    <location>
        <begin position="11"/>
        <end position="24"/>
    </location>
</feature>